<comment type="caution">
    <text evidence="1">The sequence shown here is derived from an EMBL/GenBank/DDBJ whole genome shotgun (WGS) entry which is preliminary data.</text>
</comment>
<dbReference type="EMBL" id="CM037162">
    <property type="protein sequence ID" value="KAH7864236.1"/>
    <property type="molecule type" value="Genomic_DNA"/>
</dbReference>
<reference evidence="1 2" key="1">
    <citation type="journal article" date="2021" name="Hortic Res">
        <title>High-quality reference genome and annotation aids understanding of berry development for evergreen blueberry (Vaccinium darrowii).</title>
        <authorList>
            <person name="Yu J."/>
            <person name="Hulse-Kemp A.M."/>
            <person name="Babiker E."/>
            <person name="Staton M."/>
        </authorList>
    </citation>
    <scope>NUCLEOTIDE SEQUENCE [LARGE SCALE GENOMIC DNA]</scope>
    <source>
        <strain evidence="2">cv. NJ 8807/NJ 8810</strain>
        <tissue evidence="1">Young leaf</tissue>
    </source>
</reference>
<keyword evidence="2" id="KW-1185">Reference proteome</keyword>
<protein>
    <submittedName>
        <fullName evidence="1">Uncharacterized protein</fullName>
    </submittedName>
</protein>
<evidence type="ECO:0000313" key="1">
    <source>
        <dbReference type="EMBL" id="KAH7864236.1"/>
    </source>
</evidence>
<gene>
    <name evidence="1" type="ORF">Vadar_027368</name>
</gene>
<name>A0ACB7ZEQ9_9ERIC</name>
<evidence type="ECO:0000313" key="2">
    <source>
        <dbReference type="Proteomes" id="UP000828048"/>
    </source>
</evidence>
<proteinExistence type="predicted"/>
<organism evidence="1 2">
    <name type="scientific">Vaccinium darrowii</name>
    <dbReference type="NCBI Taxonomy" id="229202"/>
    <lineage>
        <taxon>Eukaryota</taxon>
        <taxon>Viridiplantae</taxon>
        <taxon>Streptophyta</taxon>
        <taxon>Embryophyta</taxon>
        <taxon>Tracheophyta</taxon>
        <taxon>Spermatophyta</taxon>
        <taxon>Magnoliopsida</taxon>
        <taxon>eudicotyledons</taxon>
        <taxon>Gunneridae</taxon>
        <taxon>Pentapetalae</taxon>
        <taxon>asterids</taxon>
        <taxon>Ericales</taxon>
        <taxon>Ericaceae</taxon>
        <taxon>Vaccinioideae</taxon>
        <taxon>Vaccinieae</taxon>
        <taxon>Vaccinium</taxon>
    </lineage>
</organism>
<accession>A0ACB7ZEQ9</accession>
<dbReference type="Proteomes" id="UP000828048">
    <property type="component" value="Chromosome 12"/>
</dbReference>
<sequence>MEAIRRRLGFANGNYIDPEGLSGGLALWWNSDVELEVEMANKNFMHVMVTDRLVQKVWAATFVYGCPIRSGRNLIWQEIRNIATSEVLPWLCMGDFNQVLSINDKLGGNCPSQSTISDFHKMISESGLIDLEFKGPRFTWRNNRKGEDFIMERIDMAFANSKWREMYDKAMVFVEPAVGSDHNPLALNTEVPLDKVGRPFKFESFWITEAGCNEVIEDAWCKEQEGSLMFSVCKKLKHCKEKLKEWSRQAFGELRLKIESAKEQLADVQHQLERGFNRRQRNQIVRLKDDQGDWKEDAKEIRSIVKCYF</sequence>